<evidence type="ECO:0000256" key="1">
    <source>
        <dbReference type="SAM" id="MobiDB-lite"/>
    </source>
</evidence>
<protein>
    <submittedName>
        <fullName evidence="2">Uncharacterized protein</fullName>
    </submittedName>
</protein>
<feature type="compositionally biased region" description="Basic and acidic residues" evidence="1">
    <location>
        <begin position="151"/>
        <end position="162"/>
    </location>
</feature>
<name>A0A8T2N1M8_9TELE</name>
<gene>
    <name evidence="2" type="ORF">JZ751_008148</name>
</gene>
<sequence>MRPLRVSIDEIGSRCCQYAGRVRCLDAVKQQRRSSPRSEARRACRLTLRLCADQGPRGLPSCGAEMRLSPNLSRLAQPSISRAPRAPRLGACWDRPRLPDLPLFSPLRMQTATIYNLQKTARPKECAGSSLKPRVWRYDRSRNGRQGNGMIREDTGVLKRVS</sequence>
<feature type="region of interest" description="Disordered" evidence="1">
    <location>
        <begin position="140"/>
        <end position="162"/>
    </location>
</feature>
<dbReference type="AlphaFoldDB" id="A0A8T2N1M8"/>
<dbReference type="EMBL" id="JAFBMS010000151">
    <property type="protein sequence ID" value="KAG9334399.1"/>
    <property type="molecule type" value="Genomic_DNA"/>
</dbReference>
<proteinExistence type="predicted"/>
<evidence type="ECO:0000313" key="2">
    <source>
        <dbReference type="EMBL" id="KAG9334399.1"/>
    </source>
</evidence>
<comment type="caution">
    <text evidence="2">The sequence shown here is derived from an EMBL/GenBank/DDBJ whole genome shotgun (WGS) entry which is preliminary data.</text>
</comment>
<dbReference type="Proteomes" id="UP000824540">
    <property type="component" value="Unassembled WGS sequence"/>
</dbReference>
<accession>A0A8T2N1M8</accession>
<organism evidence="2 3">
    <name type="scientific">Albula glossodonta</name>
    <name type="common">roundjaw bonefish</name>
    <dbReference type="NCBI Taxonomy" id="121402"/>
    <lineage>
        <taxon>Eukaryota</taxon>
        <taxon>Metazoa</taxon>
        <taxon>Chordata</taxon>
        <taxon>Craniata</taxon>
        <taxon>Vertebrata</taxon>
        <taxon>Euteleostomi</taxon>
        <taxon>Actinopterygii</taxon>
        <taxon>Neopterygii</taxon>
        <taxon>Teleostei</taxon>
        <taxon>Albuliformes</taxon>
        <taxon>Albulidae</taxon>
        <taxon>Albula</taxon>
    </lineage>
</organism>
<evidence type="ECO:0000313" key="3">
    <source>
        <dbReference type="Proteomes" id="UP000824540"/>
    </source>
</evidence>
<keyword evidence="3" id="KW-1185">Reference proteome</keyword>
<reference evidence="2" key="1">
    <citation type="thesis" date="2021" institute="BYU ScholarsArchive" country="Provo, UT, USA">
        <title>Applications of and Algorithms for Genome Assembly and Genomic Analyses with an Emphasis on Marine Teleosts.</title>
        <authorList>
            <person name="Pickett B.D."/>
        </authorList>
    </citation>
    <scope>NUCLEOTIDE SEQUENCE</scope>
    <source>
        <strain evidence="2">HI-2016</strain>
    </source>
</reference>